<dbReference type="AlphaFoldDB" id="A0AAW2ET92"/>
<protein>
    <submittedName>
        <fullName evidence="3">Uncharacterized protein</fullName>
    </submittedName>
</protein>
<evidence type="ECO:0000256" key="1">
    <source>
        <dbReference type="SAM" id="MobiDB-lite"/>
    </source>
</evidence>
<organism evidence="3 4">
    <name type="scientific">Cardiocondyla obscurior</name>
    <dbReference type="NCBI Taxonomy" id="286306"/>
    <lineage>
        <taxon>Eukaryota</taxon>
        <taxon>Metazoa</taxon>
        <taxon>Ecdysozoa</taxon>
        <taxon>Arthropoda</taxon>
        <taxon>Hexapoda</taxon>
        <taxon>Insecta</taxon>
        <taxon>Pterygota</taxon>
        <taxon>Neoptera</taxon>
        <taxon>Endopterygota</taxon>
        <taxon>Hymenoptera</taxon>
        <taxon>Apocrita</taxon>
        <taxon>Aculeata</taxon>
        <taxon>Formicoidea</taxon>
        <taxon>Formicidae</taxon>
        <taxon>Myrmicinae</taxon>
        <taxon>Cardiocondyla</taxon>
    </lineage>
</organism>
<comment type="caution">
    <text evidence="3">The sequence shown here is derived from an EMBL/GenBank/DDBJ whole genome shotgun (WGS) entry which is preliminary data.</text>
</comment>
<evidence type="ECO:0000313" key="4">
    <source>
        <dbReference type="Proteomes" id="UP001430953"/>
    </source>
</evidence>
<dbReference type="EMBL" id="JADYXP020000018">
    <property type="protein sequence ID" value="KAL0106352.1"/>
    <property type="molecule type" value="Genomic_DNA"/>
</dbReference>
<sequence>MFLSLFLFFFFFFLNAKLLESPTGGINRGGIGSESQTSKVPRTRRRQKRTRHLGTGCRATAESGEITVRLIRNRAEEAEEETKEGRGLTTKETERDEREERERRETPAWPRNYVCTSLRPRGLRGWLRFLPVCAATTVYYASRSPCASAYLVYLFFYFFFLF</sequence>
<feature type="chain" id="PRO_5043452780" evidence="2">
    <location>
        <begin position="17"/>
        <end position="162"/>
    </location>
</feature>
<feature type="region of interest" description="Disordered" evidence="1">
    <location>
        <begin position="24"/>
        <end position="56"/>
    </location>
</feature>
<evidence type="ECO:0000313" key="3">
    <source>
        <dbReference type="EMBL" id="KAL0106352.1"/>
    </source>
</evidence>
<feature type="compositionally biased region" description="Basic residues" evidence="1">
    <location>
        <begin position="41"/>
        <end position="52"/>
    </location>
</feature>
<feature type="signal peptide" evidence="2">
    <location>
        <begin position="1"/>
        <end position="16"/>
    </location>
</feature>
<keyword evidence="4" id="KW-1185">Reference proteome</keyword>
<name>A0AAW2ET92_9HYME</name>
<reference evidence="3 4" key="1">
    <citation type="submission" date="2023-03" db="EMBL/GenBank/DDBJ databases">
        <title>High recombination rates correlate with genetic variation in Cardiocondyla obscurior ants.</title>
        <authorList>
            <person name="Errbii M."/>
        </authorList>
    </citation>
    <scope>NUCLEOTIDE SEQUENCE [LARGE SCALE GENOMIC DNA]</scope>
    <source>
        <strain evidence="3">Alpha-2009</strain>
        <tissue evidence="3">Whole body</tissue>
    </source>
</reference>
<accession>A0AAW2ET92</accession>
<dbReference type="Proteomes" id="UP001430953">
    <property type="component" value="Unassembled WGS sequence"/>
</dbReference>
<feature type="compositionally biased region" description="Basic and acidic residues" evidence="1">
    <location>
        <begin position="83"/>
        <end position="106"/>
    </location>
</feature>
<feature type="region of interest" description="Disordered" evidence="1">
    <location>
        <begin position="75"/>
        <end position="106"/>
    </location>
</feature>
<gene>
    <name evidence="3" type="ORF">PUN28_016225</name>
</gene>
<keyword evidence="2" id="KW-0732">Signal</keyword>
<proteinExistence type="predicted"/>
<evidence type="ECO:0000256" key="2">
    <source>
        <dbReference type="SAM" id="SignalP"/>
    </source>
</evidence>